<keyword evidence="3" id="KW-1185">Reference proteome</keyword>
<evidence type="ECO:0000313" key="3">
    <source>
        <dbReference type="Proteomes" id="UP001139103"/>
    </source>
</evidence>
<keyword evidence="1" id="KW-0812">Transmembrane</keyword>
<organism evidence="2 3">
    <name type="scientific">Blastopirellula sediminis</name>
    <dbReference type="NCBI Taxonomy" id="2894196"/>
    <lineage>
        <taxon>Bacteria</taxon>
        <taxon>Pseudomonadati</taxon>
        <taxon>Planctomycetota</taxon>
        <taxon>Planctomycetia</taxon>
        <taxon>Pirellulales</taxon>
        <taxon>Pirellulaceae</taxon>
        <taxon>Blastopirellula</taxon>
    </lineage>
</organism>
<dbReference type="EMBL" id="JAJKFT010000010">
    <property type="protein sequence ID" value="MCC9632013.1"/>
    <property type="molecule type" value="Genomic_DNA"/>
</dbReference>
<evidence type="ECO:0000256" key="1">
    <source>
        <dbReference type="SAM" id="Phobius"/>
    </source>
</evidence>
<comment type="caution">
    <text evidence="2">The sequence shown here is derived from an EMBL/GenBank/DDBJ whole genome shotgun (WGS) entry which is preliminary data.</text>
</comment>
<feature type="transmembrane region" description="Helical" evidence="1">
    <location>
        <begin position="6"/>
        <end position="32"/>
    </location>
</feature>
<reference evidence="2" key="1">
    <citation type="submission" date="2021-11" db="EMBL/GenBank/DDBJ databases">
        <title>Genome sequence.</title>
        <authorList>
            <person name="Sun Q."/>
        </authorList>
    </citation>
    <scope>NUCLEOTIDE SEQUENCE</scope>
    <source>
        <strain evidence="2">JC732</strain>
    </source>
</reference>
<gene>
    <name evidence="2" type="ORF">LOC68_26760</name>
</gene>
<protein>
    <submittedName>
        <fullName evidence="2">Uncharacterized protein</fullName>
    </submittedName>
</protein>
<feature type="transmembrane region" description="Helical" evidence="1">
    <location>
        <begin position="53"/>
        <end position="74"/>
    </location>
</feature>
<accession>A0A9X1MR54</accession>
<feature type="transmembrane region" description="Helical" evidence="1">
    <location>
        <begin position="80"/>
        <end position="98"/>
    </location>
</feature>
<dbReference type="AlphaFoldDB" id="A0A9X1MR54"/>
<keyword evidence="1" id="KW-1133">Transmembrane helix</keyword>
<dbReference type="RefSeq" id="WP_230224872.1">
    <property type="nucleotide sequence ID" value="NZ_JAJKFT010000010.1"/>
</dbReference>
<dbReference type="Proteomes" id="UP001139103">
    <property type="component" value="Unassembled WGS sequence"/>
</dbReference>
<keyword evidence="1" id="KW-0472">Membrane</keyword>
<proteinExistence type="predicted"/>
<name>A0A9X1MR54_9BACT</name>
<sequence length="124" mass="13904">MATFFFFGLTWFIGTIAGFFLLQVLIVLFFAIPFTLKLMRAKAIKGSKVLGNYLISLLVIPGIFALITWAVYSWLPNYALAYWIGIAILVASGIGKYGENQANVADYMKTNWREVDVTALHKVD</sequence>
<evidence type="ECO:0000313" key="2">
    <source>
        <dbReference type="EMBL" id="MCC9632013.1"/>
    </source>
</evidence>